<dbReference type="PANTHER" id="PTHR23264">
    <property type="entry name" value="NUCLEOTIDE-BINDING PROTEIN NBP35 YEAST -RELATED"/>
    <property type="match status" value="1"/>
</dbReference>
<keyword evidence="2 8" id="KW-0963">Cytoplasm</keyword>
<dbReference type="InterPro" id="IPR019591">
    <property type="entry name" value="Mrp/NBP35_ATP-bd"/>
</dbReference>
<dbReference type="InterPro" id="IPR028601">
    <property type="entry name" value="NUBP1/Nbp35"/>
</dbReference>
<sequence>MPALAEAPPAAALAAATAVPADAARARPDAVPENAPEHCPGIDAPTAGTSSACQGCANQSICATTPKGPDPDLPRIQARMQGVRNKILVMSGKGGVGKSTFTTMLGRACAGQAKQTAIMDLDICGPSIPLILGLSSHSVHASASGWQPAFVSEHLCAMSIGFLLPSTSSAVIWRGPKKNALIKQFLLDVDWTGGLADDFPAEGSNASAPNLDYMLIDTPPGTSDEHLSIVSLLAPTGLSGAILLTTPQEVSLQDVRKEISFCRKVNLPILGVVENMAGFVCPSCHGNSDVFYPSTGGAKALCEELDLKFLGSVPLDPRIGKCCDLGEDFVYEHPESPAAQAYVDIIRKVQEMCP</sequence>
<reference evidence="10 11" key="1">
    <citation type="journal article" date="2018" name="Mol. Biol. Evol.">
        <title>Broad Genomic Sampling Reveals a Smut Pathogenic Ancestry of the Fungal Clade Ustilaginomycotina.</title>
        <authorList>
            <person name="Kijpornyongpan T."/>
            <person name="Mondo S.J."/>
            <person name="Barry K."/>
            <person name="Sandor L."/>
            <person name="Lee J."/>
            <person name="Lipzen A."/>
            <person name="Pangilinan J."/>
            <person name="LaButti K."/>
            <person name="Hainaut M."/>
            <person name="Henrissat B."/>
            <person name="Grigoriev I.V."/>
            <person name="Spatafora J.W."/>
            <person name="Aime M.C."/>
        </authorList>
    </citation>
    <scope>NUCLEOTIDE SEQUENCE [LARGE SCALE GENOMIC DNA]</scope>
    <source>
        <strain evidence="10 11">MCA 4186</strain>
    </source>
</reference>
<accession>A0A316Z1E9</accession>
<keyword evidence="3 8" id="KW-0479">Metal-binding</keyword>
<dbReference type="GO" id="GO:0051539">
    <property type="term" value="F:4 iron, 4 sulfur cluster binding"/>
    <property type="evidence" value="ECO:0007669"/>
    <property type="project" value="UniProtKB-UniRule"/>
</dbReference>
<feature type="binding site" evidence="8">
    <location>
        <position position="56"/>
    </location>
    <ligand>
        <name>[4Fe-4S] cluster</name>
        <dbReference type="ChEBI" id="CHEBI:49883"/>
        <label>1</label>
    </ligand>
</feature>
<evidence type="ECO:0000256" key="9">
    <source>
        <dbReference type="SAM" id="MobiDB-lite"/>
    </source>
</evidence>
<keyword evidence="1 8" id="KW-0004">4Fe-4S</keyword>
<protein>
    <submittedName>
        <fullName evidence="10">Putative NBP35-nucleotide-binding protein</fullName>
    </submittedName>
</protein>
<feature type="binding site" evidence="8">
    <location>
        <position position="62"/>
    </location>
    <ligand>
        <name>[4Fe-4S] cluster</name>
        <dbReference type="ChEBI" id="CHEBI:49883"/>
        <label>1</label>
    </ligand>
</feature>
<dbReference type="Proteomes" id="UP000245946">
    <property type="component" value="Unassembled WGS sequence"/>
</dbReference>
<keyword evidence="5 8" id="KW-0067">ATP-binding</keyword>
<dbReference type="GO" id="GO:0005829">
    <property type="term" value="C:cytosol"/>
    <property type="evidence" value="ECO:0007669"/>
    <property type="project" value="TreeGrafter"/>
</dbReference>
<dbReference type="InterPro" id="IPR027417">
    <property type="entry name" value="P-loop_NTPase"/>
</dbReference>
<dbReference type="GO" id="GO:0046872">
    <property type="term" value="F:metal ion binding"/>
    <property type="evidence" value="ECO:0007669"/>
    <property type="project" value="UniProtKB-KW"/>
</dbReference>
<dbReference type="GO" id="GO:0005524">
    <property type="term" value="F:ATP binding"/>
    <property type="evidence" value="ECO:0007669"/>
    <property type="project" value="UniProtKB-KW"/>
</dbReference>
<evidence type="ECO:0000256" key="3">
    <source>
        <dbReference type="ARBA" id="ARBA00022723"/>
    </source>
</evidence>
<evidence type="ECO:0000256" key="5">
    <source>
        <dbReference type="ARBA" id="ARBA00022840"/>
    </source>
</evidence>
<dbReference type="AlphaFoldDB" id="A0A316Z1E9"/>
<dbReference type="InterPro" id="IPR033756">
    <property type="entry name" value="YlxH/NBP35"/>
</dbReference>
<keyword evidence="11" id="KW-1185">Reference proteome</keyword>
<name>A0A316Z1E9_9BASI</name>
<dbReference type="GO" id="GO:0016226">
    <property type="term" value="P:iron-sulfur cluster assembly"/>
    <property type="evidence" value="ECO:0007669"/>
    <property type="project" value="UniProtKB-UniRule"/>
</dbReference>
<dbReference type="OrthoDB" id="1741334at2759"/>
<gene>
    <name evidence="8" type="primary">NBP35</name>
    <name evidence="10" type="ORF">FA09DRAFT_332568</name>
</gene>
<evidence type="ECO:0000256" key="8">
    <source>
        <dbReference type="HAMAP-Rule" id="MF_03038"/>
    </source>
</evidence>
<dbReference type="Gene3D" id="3.40.50.300">
    <property type="entry name" value="P-loop containing nucleotide triphosphate hydrolases"/>
    <property type="match status" value="1"/>
</dbReference>
<dbReference type="Pfam" id="PF10609">
    <property type="entry name" value="ParA"/>
    <property type="match status" value="1"/>
</dbReference>
<evidence type="ECO:0000256" key="6">
    <source>
        <dbReference type="ARBA" id="ARBA00023004"/>
    </source>
</evidence>
<dbReference type="HAMAP" id="MF_03038">
    <property type="entry name" value="NUBP1"/>
    <property type="match status" value="1"/>
</dbReference>
<feature type="binding site" evidence="8">
    <location>
        <position position="53"/>
    </location>
    <ligand>
        <name>[4Fe-4S] cluster</name>
        <dbReference type="ChEBI" id="CHEBI:49883"/>
        <label>1</label>
    </ligand>
</feature>
<feature type="binding site" evidence="8">
    <location>
        <position position="284"/>
    </location>
    <ligand>
        <name>[4Fe-4S] cluster</name>
        <dbReference type="ChEBI" id="CHEBI:49883"/>
        <label>2</label>
        <note>ligand shared with heterodimeric partner</note>
    </ligand>
</feature>
<dbReference type="SUPFAM" id="SSF52540">
    <property type="entry name" value="P-loop containing nucleoside triphosphate hydrolases"/>
    <property type="match status" value="1"/>
</dbReference>
<feature type="binding site" evidence="8">
    <location>
        <begin position="92"/>
        <end position="99"/>
    </location>
    <ligand>
        <name>ATP</name>
        <dbReference type="ChEBI" id="CHEBI:30616"/>
    </ligand>
</feature>
<dbReference type="HAMAP" id="MF_02040">
    <property type="entry name" value="Mrp_NBP35"/>
    <property type="match status" value="1"/>
</dbReference>
<keyword evidence="4 8" id="KW-0547">Nucleotide-binding</keyword>
<dbReference type="PANTHER" id="PTHR23264:SF35">
    <property type="entry name" value="CYTOSOLIC FE-S CLUSTER ASSEMBLY FACTOR NUBP1"/>
    <property type="match status" value="1"/>
</dbReference>
<evidence type="ECO:0000256" key="2">
    <source>
        <dbReference type="ARBA" id="ARBA00022490"/>
    </source>
</evidence>
<dbReference type="GO" id="GO:0140663">
    <property type="term" value="F:ATP-dependent FeS chaperone activity"/>
    <property type="evidence" value="ECO:0007669"/>
    <property type="project" value="InterPro"/>
</dbReference>
<evidence type="ECO:0000313" key="11">
    <source>
        <dbReference type="Proteomes" id="UP000245946"/>
    </source>
</evidence>
<feature type="binding site" evidence="8">
    <location>
        <position position="39"/>
    </location>
    <ligand>
        <name>[4Fe-4S] cluster</name>
        <dbReference type="ChEBI" id="CHEBI:49883"/>
        <label>1</label>
    </ligand>
</feature>
<dbReference type="EMBL" id="KZ819308">
    <property type="protein sequence ID" value="PWN94914.1"/>
    <property type="molecule type" value="Genomic_DNA"/>
</dbReference>
<dbReference type="STRING" id="58919.A0A316Z1E9"/>
<keyword evidence="6 8" id="KW-0408">Iron</keyword>
<evidence type="ECO:0000256" key="4">
    <source>
        <dbReference type="ARBA" id="ARBA00022741"/>
    </source>
</evidence>
<evidence type="ECO:0000256" key="7">
    <source>
        <dbReference type="ARBA" id="ARBA00023014"/>
    </source>
</evidence>
<organism evidence="10 11">
    <name type="scientific">Tilletiopsis washingtonensis</name>
    <dbReference type="NCBI Taxonomy" id="58919"/>
    <lineage>
        <taxon>Eukaryota</taxon>
        <taxon>Fungi</taxon>
        <taxon>Dikarya</taxon>
        <taxon>Basidiomycota</taxon>
        <taxon>Ustilaginomycotina</taxon>
        <taxon>Exobasidiomycetes</taxon>
        <taxon>Entylomatales</taxon>
        <taxon>Entylomatales incertae sedis</taxon>
        <taxon>Tilletiopsis</taxon>
    </lineage>
</organism>
<comment type="similarity">
    <text evidence="8">Belongs to the Mrp/NBP35 ATP-binding proteins family. NUBP1/NBP35 subfamily.</text>
</comment>
<evidence type="ECO:0000313" key="10">
    <source>
        <dbReference type="EMBL" id="PWN94914.1"/>
    </source>
</evidence>
<dbReference type="CDD" id="cd02037">
    <property type="entry name" value="Mrp_NBP35"/>
    <property type="match status" value="1"/>
</dbReference>
<comment type="function">
    <text evidence="8">Component of the cytosolic iron-sulfur (Fe/S) protein assembly (CIA) machinery. Required for maturation of extramitochondrial Fe-S proteins. The NBP35-CFD1 heterotetramer forms a Fe-S scaffold complex, mediating the de novo assembly of an Fe-S cluster and its transfer to target apoproteins.</text>
</comment>
<keyword evidence="7 8" id="KW-0411">Iron-sulfur</keyword>
<evidence type="ECO:0000256" key="1">
    <source>
        <dbReference type="ARBA" id="ARBA00022485"/>
    </source>
</evidence>
<proteinExistence type="inferred from homology"/>
<feature type="region of interest" description="Disordered" evidence="9">
    <location>
        <begin position="24"/>
        <end position="43"/>
    </location>
</feature>
<comment type="subcellular location">
    <subcellularLocation>
        <location evidence="8">Cytoplasm</location>
    </subcellularLocation>
</comment>
<feature type="binding site" evidence="8">
    <location>
        <position position="281"/>
    </location>
    <ligand>
        <name>[4Fe-4S] cluster</name>
        <dbReference type="ChEBI" id="CHEBI:49883"/>
        <label>2</label>
        <note>ligand shared with heterodimeric partner</note>
    </ligand>
</feature>